<comment type="similarity">
    <text evidence="9 10 11">Belongs to the MurJ/MviN family.</text>
</comment>
<dbReference type="GO" id="GO:0009252">
    <property type="term" value="P:peptidoglycan biosynthetic process"/>
    <property type="evidence" value="ECO:0007669"/>
    <property type="project" value="UniProtKB-UniRule"/>
</dbReference>
<dbReference type="NCBIfam" id="TIGR01695">
    <property type="entry name" value="murJ_mviN"/>
    <property type="match status" value="1"/>
</dbReference>
<keyword evidence="3 10" id="KW-0812">Transmembrane</keyword>
<evidence type="ECO:0000313" key="13">
    <source>
        <dbReference type="Proteomes" id="UP000219669"/>
    </source>
</evidence>
<sequence length="513" mass="56181">MNLLGVLARISSMTMISRVLGFVRDAIVARIFGAGMAMDAFVVAFRLPNLLRRIFAEGAFSQAFVPMLADFKRNQSPDETRHFVQNVAGVLSLALLAVTIVGVIAAPIVIWLTASGFAQQGGERFDLAVDLLRVVFPYILLISLSSFVGSILNTYGQFSIPAFTPVLLNVSFIVFAVWFVPYFNPPIMALGWAVLIGGVLQLAFQLPWLYKLGFLRLPKLNWRDSAVQRVMKQMVPSIIGSSVAQISLVINTIFASFLVSGSVSWMYYADRLMELPSGVIGAALGTILLPSLSKHAAGEDVAEFSALLDWGLRLCMLLILPAAVGLAVLGFPLVATLFMYQQFGLHDAQMTQYALMAYSVGLPAMILVKILAPAFYAQKNVKTPMKVAMISLASTQIFNLLLVWHLKHVGLALAIGLGACVNAALLFVILRTRKMYVPQTGWRTFMLKIGTALLAMTLILWAVQTFVPLQWDNVGGGHRVLQLGLLIVLAMVVYFCLLGAMGMRPRDFKRAEK</sequence>
<dbReference type="EMBL" id="OCNF01000010">
    <property type="protein sequence ID" value="SOD68726.1"/>
    <property type="molecule type" value="Genomic_DNA"/>
</dbReference>
<feature type="transmembrane region" description="Helical" evidence="10">
    <location>
        <begin position="238"/>
        <end position="263"/>
    </location>
</feature>
<feature type="transmembrane region" description="Helical" evidence="10">
    <location>
        <begin position="387"/>
        <end position="405"/>
    </location>
</feature>
<dbReference type="GO" id="GO:0008360">
    <property type="term" value="P:regulation of cell shape"/>
    <property type="evidence" value="ECO:0007669"/>
    <property type="project" value="UniProtKB-UniRule"/>
</dbReference>
<keyword evidence="4 10" id="KW-0133">Cell shape</keyword>
<dbReference type="AlphaFoldDB" id="A0A286ECW1"/>
<feature type="transmembrane region" description="Helical" evidence="10">
    <location>
        <begin position="314"/>
        <end position="340"/>
    </location>
</feature>
<name>A0A286ECW1_9NEIS</name>
<evidence type="ECO:0000256" key="8">
    <source>
        <dbReference type="ARBA" id="ARBA00060041"/>
    </source>
</evidence>
<evidence type="ECO:0000256" key="1">
    <source>
        <dbReference type="ARBA" id="ARBA00004651"/>
    </source>
</evidence>
<keyword evidence="10 11" id="KW-0813">Transport</keyword>
<dbReference type="PANTHER" id="PTHR47019">
    <property type="entry name" value="LIPID II FLIPPASE MURJ"/>
    <property type="match status" value="1"/>
</dbReference>
<feature type="transmembrane region" description="Helical" evidence="10">
    <location>
        <begin position="189"/>
        <end position="210"/>
    </location>
</feature>
<keyword evidence="10 11" id="KW-0961">Cell wall biogenesis/degradation</keyword>
<dbReference type="PIRSF" id="PIRSF002869">
    <property type="entry name" value="MviN"/>
    <property type="match status" value="1"/>
</dbReference>
<dbReference type="InterPro" id="IPR004268">
    <property type="entry name" value="MurJ"/>
</dbReference>
<accession>A0A286ECW1</accession>
<dbReference type="GO" id="GO:0071555">
    <property type="term" value="P:cell wall organization"/>
    <property type="evidence" value="ECO:0007669"/>
    <property type="project" value="UniProtKB-UniRule"/>
</dbReference>
<dbReference type="Proteomes" id="UP000219669">
    <property type="component" value="Unassembled WGS sequence"/>
</dbReference>
<evidence type="ECO:0000256" key="9">
    <source>
        <dbReference type="ARBA" id="ARBA00061532"/>
    </source>
</evidence>
<feature type="transmembrane region" description="Helical" evidence="10">
    <location>
        <begin position="442"/>
        <end position="463"/>
    </location>
</feature>
<evidence type="ECO:0000256" key="4">
    <source>
        <dbReference type="ARBA" id="ARBA00022960"/>
    </source>
</evidence>
<evidence type="ECO:0000256" key="5">
    <source>
        <dbReference type="ARBA" id="ARBA00022984"/>
    </source>
</evidence>
<feature type="transmembrane region" description="Helical" evidence="10">
    <location>
        <begin position="162"/>
        <end position="183"/>
    </location>
</feature>
<dbReference type="GO" id="GO:0015648">
    <property type="term" value="F:lipid-linked peptidoglycan transporter activity"/>
    <property type="evidence" value="ECO:0007669"/>
    <property type="project" value="UniProtKB-UniRule"/>
</dbReference>
<feature type="transmembrane region" description="Helical" evidence="10">
    <location>
        <begin position="411"/>
        <end position="430"/>
    </location>
</feature>
<dbReference type="PRINTS" id="PR01806">
    <property type="entry name" value="VIRFACTRMVIN"/>
</dbReference>
<keyword evidence="2 10" id="KW-1003">Cell membrane</keyword>
<dbReference type="OrthoDB" id="9816572at2"/>
<dbReference type="InterPro" id="IPR051050">
    <property type="entry name" value="Lipid_II_flippase_MurJ/MviN"/>
</dbReference>
<feature type="transmembrane region" description="Helical" evidence="10">
    <location>
        <begin position="134"/>
        <end position="155"/>
    </location>
</feature>
<keyword evidence="7 10" id="KW-0472">Membrane</keyword>
<evidence type="ECO:0000256" key="6">
    <source>
        <dbReference type="ARBA" id="ARBA00022989"/>
    </source>
</evidence>
<dbReference type="PANTHER" id="PTHR47019:SF1">
    <property type="entry name" value="LIPID II FLIPPASE MURJ"/>
    <property type="match status" value="1"/>
</dbReference>
<keyword evidence="10" id="KW-0997">Cell inner membrane</keyword>
<feature type="transmembrane region" description="Helical" evidence="10">
    <location>
        <begin position="21"/>
        <end position="44"/>
    </location>
</feature>
<comment type="function">
    <text evidence="8 10 11">Involved in peptidoglycan biosynthesis. Transports lipid-linked peptidoglycan precursors from the inner to the outer leaflet of the cytoplasmic membrane.</text>
</comment>
<proteinExistence type="inferred from homology"/>
<feature type="transmembrane region" description="Helical" evidence="10">
    <location>
        <begin position="483"/>
        <end position="503"/>
    </location>
</feature>
<keyword evidence="6 10" id="KW-1133">Transmembrane helix</keyword>
<dbReference type="UniPathway" id="UPA00219"/>
<comment type="pathway">
    <text evidence="10">Cell wall biogenesis; peptidoglycan biosynthesis.</text>
</comment>
<comment type="subcellular location">
    <subcellularLocation>
        <location evidence="10">Cell inner membrane</location>
        <topology evidence="10">Multi-pass membrane protein</topology>
    </subcellularLocation>
    <subcellularLocation>
        <location evidence="1">Cell membrane</location>
        <topology evidence="1">Multi-pass membrane protein</topology>
    </subcellularLocation>
</comment>
<evidence type="ECO:0000256" key="3">
    <source>
        <dbReference type="ARBA" id="ARBA00022692"/>
    </source>
</evidence>
<evidence type="ECO:0000256" key="10">
    <source>
        <dbReference type="HAMAP-Rule" id="MF_02078"/>
    </source>
</evidence>
<organism evidence="12 13">
    <name type="scientific">Alysiella filiformis DSM 16848</name>
    <dbReference type="NCBI Taxonomy" id="1120981"/>
    <lineage>
        <taxon>Bacteria</taxon>
        <taxon>Pseudomonadati</taxon>
        <taxon>Pseudomonadota</taxon>
        <taxon>Betaproteobacteria</taxon>
        <taxon>Neisseriales</taxon>
        <taxon>Neisseriaceae</taxon>
        <taxon>Alysiella</taxon>
    </lineage>
</organism>
<protein>
    <recommendedName>
        <fullName evidence="10">Probable lipid II flippase MurJ</fullName>
    </recommendedName>
</protein>
<dbReference type="GO" id="GO:0005886">
    <property type="term" value="C:plasma membrane"/>
    <property type="evidence" value="ECO:0007669"/>
    <property type="project" value="UniProtKB-SubCell"/>
</dbReference>
<feature type="transmembrane region" description="Helical" evidence="10">
    <location>
        <begin position="90"/>
        <end position="114"/>
    </location>
</feature>
<evidence type="ECO:0000256" key="2">
    <source>
        <dbReference type="ARBA" id="ARBA00022475"/>
    </source>
</evidence>
<dbReference type="Pfam" id="PF03023">
    <property type="entry name" value="MurJ"/>
    <property type="match status" value="1"/>
</dbReference>
<gene>
    <name evidence="10" type="primary">murJ</name>
    <name evidence="12" type="ORF">SAMN02746062_01374</name>
</gene>
<keyword evidence="13" id="KW-1185">Reference proteome</keyword>
<feature type="transmembrane region" description="Helical" evidence="10">
    <location>
        <begin position="275"/>
        <end position="293"/>
    </location>
</feature>
<dbReference type="RefSeq" id="WP_097114406.1">
    <property type="nucleotide sequence ID" value="NZ_CP083931.1"/>
</dbReference>
<reference evidence="12 13" key="1">
    <citation type="submission" date="2017-09" db="EMBL/GenBank/DDBJ databases">
        <authorList>
            <person name="Ehlers B."/>
            <person name="Leendertz F.H."/>
        </authorList>
    </citation>
    <scope>NUCLEOTIDE SEQUENCE [LARGE SCALE GENOMIC DNA]</scope>
    <source>
        <strain evidence="12 13">DSM 16848</strain>
    </source>
</reference>
<evidence type="ECO:0000313" key="12">
    <source>
        <dbReference type="EMBL" id="SOD68726.1"/>
    </source>
</evidence>
<dbReference type="HAMAP" id="MF_02078">
    <property type="entry name" value="MurJ_MviN"/>
    <property type="match status" value="1"/>
</dbReference>
<feature type="transmembrane region" description="Helical" evidence="10">
    <location>
        <begin position="352"/>
        <end position="375"/>
    </location>
</feature>
<evidence type="ECO:0000256" key="11">
    <source>
        <dbReference type="PIRNR" id="PIRNR002869"/>
    </source>
</evidence>
<keyword evidence="5 10" id="KW-0573">Peptidoglycan synthesis</keyword>
<evidence type="ECO:0000256" key="7">
    <source>
        <dbReference type="ARBA" id="ARBA00023136"/>
    </source>
</evidence>
<dbReference type="GO" id="GO:0034204">
    <property type="term" value="P:lipid translocation"/>
    <property type="evidence" value="ECO:0007669"/>
    <property type="project" value="TreeGrafter"/>
</dbReference>
<dbReference type="CDD" id="cd13123">
    <property type="entry name" value="MATE_MurJ_like"/>
    <property type="match status" value="1"/>
</dbReference>